<evidence type="ECO:0000313" key="3">
    <source>
        <dbReference type="Proteomes" id="UP000299102"/>
    </source>
</evidence>
<dbReference type="Proteomes" id="UP000299102">
    <property type="component" value="Unassembled WGS sequence"/>
</dbReference>
<feature type="region of interest" description="Disordered" evidence="1">
    <location>
        <begin position="715"/>
        <end position="734"/>
    </location>
</feature>
<comment type="caution">
    <text evidence="2">The sequence shown here is derived from an EMBL/GenBank/DDBJ whole genome shotgun (WGS) entry which is preliminary data.</text>
</comment>
<dbReference type="EMBL" id="BGZK01000114">
    <property type="protein sequence ID" value="GBP20004.1"/>
    <property type="molecule type" value="Genomic_DNA"/>
</dbReference>
<feature type="region of interest" description="Disordered" evidence="1">
    <location>
        <begin position="101"/>
        <end position="136"/>
    </location>
</feature>
<reference evidence="2 3" key="1">
    <citation type="journal article" date="2019" name="Commun. Biol.">
        <title>The bagworm genome reveals a unique fibroin gene that provides high tensile strength.</title>
        <authorList>
            <person name="Kono N."/>
            <person name="Nakamura H."/>
            <person name="Ohtoshi R."/>
            <person name="Tomita M."/>
            <person name="Numata K."/>
            <person name="Arakawa K."/>
        </authorList>
    </citation>
    <scope>NUCLEOTIDE SEQUENCE [LARGE SCALE GENOMIC DNA]</scope>
</reference>
<keyword evidence="3" id="KW-1185">Reference proteome</keyword>
<feature type="region of interest" description="Disordered" evidence="1">
    <location>
        <begin position="876"/>
        <end position="918"/>
    </location>
</feature>
<feature type="region of interest" description="Disordered" evidence="1">
    <location>
        <begin position="846"/>
        <end position="865"/>
    </location>
</feature>
<evidence type="ECO:0000313" key="2">
    <source>
        <dbReference type="EMBL" id="GBP20004.1"/>
    </source>
</evidence>
<feature type="region of interest" description="Disordered" evidence="1">
    <location>
        <begin position="329"/>
        <end position="356"/>
    </location>
</feature>
<protein>
    <submittedName>
        <fullName evidence="2">Uncharacterized protein</fullName>
    </submittedName>
</protein>
<feature type="compositionally biased region" description="Basic and acidic residues" evidence="1">
    <location>
        <begin position="846"/>
        <end position="863"/>
    </location>
</feature>
<dbReference type="AlphaFoldDB" id="A0A4C1U1S6"/>
<feature type="compositionally biased region" description="Basic and acidic residues" evidence="1">
    <location>
        <begin position="577"/>
        <end position="596"/>
    </location>
</feature>
<feature type="compositionally biased region" description="Basic and acidic residues" evidence="1">
    <location>
        <begin position="906"/>
        <end position="918"/>
    </location>
</feature>
<proteinExistence type="predicted"/>
<sequence length="947" mass="108494">MSKCRQVVVHATAKFAGVMANGWGSRSALARLTSRTDLTLLTTGQWVSSYAVYYKNTSDYLQIGGQLRITNRDVDSINNFRATHHPKSKRDIQDFLKQFPSLSDGNDEETAPNSDRFSSLKPREKISNDNTYSKNDNVSLDRLVDKENGANDVGYQRTVEPFEILTFLGATNLINGSDHHVKKIHNQDAIKSYGVHGQREEPMRISRRNAPVQRSDDYETIYLNHNISHESQHRSDQVSTRVTKCNIGIPLSCLTCIDLFYGDDLSTEEIRRCYEKCGVIILRQIGVLSVEDEHGNKIFDVDVDKQLFRHKILGNFFNTKERTEYTTANANDGTEYTTTNGSDGTEYTTTNGSDGMEYRVSTEPSTFEIVDIHGSLNENLNETLPRESENIENVSDDHANRDRAKNILSQKISSEKIMQPFINASCENQGNKLIEKKIKKDYHNQQSIAEKYLRTEEGPKRYKSGQSSMTLNTEKQFKNYFQYKNVTITGKELEIGNLFEGELENATVIKRFGYKISVEQRFLEDVKSEMFDESIITQLTEGFTYDVYRYYNIRDQSEELSSSEGFGRPFIEKEQHNNERLIVRRSENRSDSEKNSDNLSAETEADERVYQEILTAQPDDVKLEVKTYGEIPIESFLRKKTSNSEISTFPSMTNKLDESDNSLASDIWYVKNILKGLSNEEILNRQSFKRKLRHRIGYKEFSETLLFDELNHETPTKEQIETETSLGDTNSIKHDGRELEDNRLKHYLKKNSRSILTEEKMMHYFNDSSSIEKPFDGESISRTSHDTPIEKPIVPAMEVLSDDNAKQSAFRLLGEKSTDGAFEKKPCKEQPMRHHDGRCECEEFSVKETDKEVREKPTIKKSDGSLLSGISRKISASEEYVEGEEDSKEETYKDSSSEEQDEEYDGRDGAVGDSGAERERVNKDFALPKFKIINGELVSKFMITVQE</sequence>
<accession>A0A4C1U1S6</accession>
<feature type="compositionally biased region" description="Polar residues" evidence="1">
    <location>
        <begin position="329"/>
        <end position="353"/>
    </location>
</feature>
<gene>
    <name evidence="2" type="ORF">EVAR_13770_1</name>
</gene>
<organism evidence="2 3">
    <name type="scientific">Eumeta variegata</name>
    <name type="common">Bagworm moth</name>
    <name type="synonym">Eumeta japonica</name>
    <dbReference type="NCBI Taxonomy" id="151549"/>
    <lineage>
        <taxon>Eukaryota</taxon>
        <taxon>Metazoa</taxon>
        <taxon>Ecdysozoa</taxon>
        <taxon>Arthropoda</taxon>
        <taxon>Hexapoda</taxon>
        <taxon>Insecta</taxon>
        <taxon>Pterygota</taxon>
        <taxon>Neoptera</taxon>
        <taxon>Endopterygota</taxon>
        <taxon>Lepidoptera</taxon>
        <taxon>Glossata</taxon>
        <taxon>Ditrysia</taxon>
        <taxon>Tineoidea</taxon>
        <taxon>Psychidae</taxon>
        <taxon>Oiketicinae</taxon>
        <taxon>Eumeta</taxon>
    </lineage>
</organism>
<name>A0A4C1U1S6_EUMVA</name>
<evidence type="ECO:0000256" key="1">
    <source>
        <dbReference type="SAM" id="MobiDB-lite"/>
    </source>
</evidence>
<feature type="compositionally biased region" description="Acidic residues" evidence="1">
    <location>
        <begin position="879"/>
        <end position="888"/>
    </location>
</feature>
<feature type="region of interest" description="Disordered" evidence="1">
    <location>
        <begin position="577"/>
        <end position="604"/>
    </location>
</feature>